<evidence type="ECO:0000313" key="14">
    <source>
        <dbReference type="EMBL" id="AAS53105.1"/>
    </source>
</evidence>
<feature type="domain" description="ERAP1-like C-terminal" evidence="12">
    <location>
        <begin position="524"/>
        <end position="851"/>
    </location>
</feature>
<reference evidence="15" key="2">
    <citation type="journal article" date="2013" name="G3 (Bethesda)">
        <title>Genomes of Ashbya fungi isolated from insects reveal four mating-type loci, numerous translocations, lack of transposons, and distinct gene duplications.</title>
        <authorList>
            <person name="Dietrich F.S."/>
            <person name="Voegeli S."/>
            <person name="Kuo S."/>
            <person name="Philippsen P."/>
        </authorList>
    </citation>
    <scope>GENOME REANNOTATION</scope>
    <source>
        <strain evidence="15">ATCC 10895 / CBS 109.51 / FGSC 9923 / NRRL Y-1056</strain>
    </source>
</reference>
<dbReference type="InterPro" id="IPR001930">
    <property type="entry name" value="Peptidase_M1"/>
</dbReference>
<evidence type="ECO:0000256" key="4">
    <source>
        <dbReference type="ARBA" id="ARBA00022801"/>
    </source>
</evidence>
<evidence type="ECO:0000259" key="11">
    <source>
        <dbReference type="Pfam" id="PF01433"/>
    </source>
</evidence>
<dbReference type="eggNOG" id="KOG1046">
    <property type="taxonomic scope" value="Eukaryota"/>
</dbReference>
<evidence type="ECO:0000256" key="5">
    <source>
        <dbReference type="ARBA" id="ARBA00022833"/>
    </source>
</evidence>
<dbReference type="SUPFAM" id="SSF63737">
    <property type="entry name" value="Leukotriene A4 hydrolase N-terminal domain"/>
    <property type="match status" value="1"/>
</dbReference>
<dbReference type="InterPro" id="IPR045357">
    <property type="entry name" value="Aminopeptidase_N-like_N"/>
</dbReference>
<dbReference type="Pfam" id="PF01433">
    <property type="entry name" value="Peptidase_M1"/>
    <property type="match status" value="1"/>
</dbReference>
<dbReference type="FunCoup" id="Q755U2">
    <property type="interactions" value="112"/>
</dbReference>
<evidence type="ECO:0000259" key="13">
    <source>
        <dbReference type="Pfam" id="PF17900"/>
    </source>
</evidence>
<dbReference type="InterPro" id="IPR034016">
    <property type="entry name" value="M1_APN-typ"/>
</dbReference>
<keyword evidence="2 10" id="KW-0645">Protease</keyword>
<dbReference type="GO" id="GO:0006508">
    <property type="term" value="P:proteolysis"/>
    <property type="evidence" value="ECO:0000318"/>
    <property type="project" value="GO_Central"/>
</dbReference>
<dbReference type="EC" id="3.4.11.-" evidence="10"/>
<organism evidence="14 15">
    <name type="scientific">Eremothecium gossypii (strain ATCC 10895 / CBS 109.51 / FGSC 9923 / NRRL Y-1056)</name>
    <name type="common">Yeast</name>
    <name type="synonym">Ashbya gossypii</name>
    <dbReference type="NCBI Taxonomy" id="284811"/>
    <lineage>
        <taxon>Eukaryota</taxon>
        <taxon>Fungi</taxon>
        <taxon>Dikarya</taxon>
        <taxon>Ascomycota</taxon>
        <taxon>Saccharomycotina</taxon>
        <taxon>Saccharomycetes</taxon>
        <taxon>Saccharomycetales</taxon>
        <taxon>Saccharomycetaceae</taxon>
        <taxon>Eremothecium</taxon>
    </lineage>
</organism>
<dbReference type="RefSeq" id="NP_985281.1">
    <property type="nucleotide sequence ID" value="NM_210635.1"/>
</dbReference>
<dbReference type="InterPro" id="IPR027268">
    <property type="entry name" value="Peptidase_M4/M1_CTD_sf"/>
</dbReference>
<dbReference type="GO" id="GO:0070006">
    <property type="term" value="F:metalloaminopeptidase activity"/>
    <property type="evidence" value="ECO:0000318"/>
    <property type="project" value="GO_Central"/>
</dbReference>
<feature type="binding site" evidence="8">
    <location>
        <position position="327"/>
    </location>
    <ligand>
        <name>Zn(2+)</name>
        <dbReference type="ChEBI" id="CHEBI:29105"/>
        <note>catalytic</note>
    </ligand>
</feature>
<sequence>MEGQAVKATKYTVRLRIGAGQKNFQGEADVQVQVPAGLRRIELHAAELAVVRAALGDTPLKVRYERERERCVLEADQELAGGAGKLQLAWVGKVGQIGTFRDATQGVFRTNVMSETTGRCDAQVVATHMQPTLARRVLPCFDEPVAKAIFQLEVTCPEQFKVVSNAEVEARECDASGMQTVWFRETPRMTPSLFGFCLGDLDFLQTEARSELTGQTVALRVFSPQRIQDAAFGLDVLREYLPRVESWFGNPYPLKKLDLVLLPFLSDLAMENFGMITVQMTHLLLTPNQLGGQRRTQAIQLLLHELVHQWMGNYISFEAWEHLWFNEAFATWLACSLCEGEQSYWLDEEWLGQWEDIIEKDAKPEVKSIVDLSRPSAVLRSTSDIFNAHTYNKGIALLRALSEMVGKQKFQEGVRSLFKAPKLFHEQAVTPMDLFEYMQEILGLQRVIEFVTSWTQTPGVPILHVSIDQDGDTIVEQHRYSDVTDNDPIFHIPLMIRDQEGKFLLDCPYMDHRKISLTGLNPLFLNADSKGLYRVSYESLACYEKLKKGITEGKLSSTDLYRFFTDIDAIIGSRYQKPIHLQGLHSVLAHMAVLGVDIGNYFHGLAIGLRTLQRLELSLMTYRGMLRSDYLSTVYQPLFKKLQWPETFLVSTHSQWELEVMLQILFGMRQDPAAYELCARYYKHILQGPNKSIPMQLVGSIFAVVAENMTNVKGWKKLFGVVKSAEGIASHVSRHDSSLSPALELQNVALANLSFARNEDLIKKTLNFVSTNIDATGIDMALFGMNYNSKQEVNSTAHGKTNKQVRDLVWEWYMLNFPNWARKSLRQGAESAEALKKTFDSISMVIFQMWCDQPEKIDMYVTTQTAKFGKLLRLHEIWALVKQNEESKVTIYQGILGF</sequence>
<comment type="similarity">
    <text evidence="1 10">Belongs to the peptidase M1 family.</text>
</comment>
<keyword evidence="4 10" id="KW-0378">Hydrolase</keyword>
<dbReference type="Gene3D" id="1.10.390.10">
    <property type="entry name" value="Neutral Protease Domain 2"/>
    <property type="match status" value="1"/>
</dbReference>
<dbReference type="InParanoid" id="Q755U2"/>
<protein>
    <recommendedName>
        <fullName evidence="10">Aminopeptidase</fullName>
        <ecNumber evidence="10">3.4.11.-</ecNumber>
    </recommendedName>
</protein>
<evidence type="ECO:0000256" key="3">
    <source>
        <dbReference type="ARBA" id="ARBA00022723"/>
    </source>
</evidence>
<gene>
    <name evidence="14" type="ORF">AGOS_AER426C</name>
</gene>
<evidence type="ECO:0000313" key="15">
    <source>
        <dbReference type="Proteomes" id="UP000000591"/>
    </source>
</evidence>
<dbReference type="GO" id="GO:0043171">
    <property type="term" value="P:peptide catabolic process"/>
    <property type="evidence" value="ECO:0000318"/>
    <property type="project" value="GO_Central"/>
</dbReference>
<evidence type="ECO:0000256" key="1">
    <source>
        <dbReference type="ARBA" id="ARBA00010136"/>
    </source>
</evidence>
<dbReference type="Gene3D" id="1.25.50.20">
    <property type="match status" value="1"/>
</dbReference>
<reference evidence="14 15" key="1">
    <citation type="journal article" date="2004" name="Science">
        <title>The Ashbya gossypii genome as a tool for mapping the ancient Saccharomyces cerevisiae genome.</title>
        <authorList>
            <person name="Dietrich F.S."/>
            <person name="Voegeli S."/>
            <person name="Brachat S."/>
            <person name="Lerch A."/>
            <person name="Gates K."/>
            <person name="Steiner S."/>
            <person name="Mohr C."/>
            <person name="Pohlmann R."/>
            <person name="Luedi P."/>
            <person name="Choi S."/>
            <person name="Wing R.A."/>
            <person name="Flavier A."/>
            <person name="Gaffney T.D."/>
            <person name="Philippsen P."/>
        </authorList>
    </citation>
    <scope>NUCLEOTIDE SEQUENCE [LARGE SCALE GENOMIC DNA]</scope>
    <source>
        <strain evidence="15">ATCC 10895 / CBS 109.51 / FGSC 9923 / NRRL Y-1056</strain>
    </source>
</reference>
<keyword evidence="6 10" id="KW-0482">Metalloprotease</keyword>
<dbReference type="PANTHER" id="PTHR11533">
    <property type="entry name" value="PROTEASE M1 ZINC METALLOPROTEASE"/>
    <property type="match status" value="1"/>
</dbReference>
<evidence type="ECO:0000256" key="9">
    <source>
        <dbReference type="PIRSR" id="PIRSR634016-4"/>
    </source>
</evidence>
<keyword evidence="3 8" id="KW-0479">Metal-binding</keyword>
<dbReference type="InterPro" id="IPR024571">
    <property type="entry name" value="ERAP1-like_C_dom"/>
</dbReference>
<feature type="domain" description="Peptidase M1 membrane alanine aminopeptidase" evidence="11">
    <location>
        <begin position="233"/>
        <end position="454"/>
    </location>
</feature>
<dbReference type="EMBL" id="AE016818">
    <property type="protein sequence ID" value="AAS53105.1"/>
    <property type="molecule type" value="Genomic_DNA"/>
</dbReference>
<name>Q755U2_EREGS</name>
<keyword evidence="15" id="KW-1185">Reference proteome</keyword>
<keyword evidence="10" id="KW-0031">Aminopeptidase</keyword>
<dbReference type="AlphaFoldDB" id="Q755U2"/>
<evidence type="ECO:0000256" key="6">
    <source>
        <dbReference type="ARBA" id="ARBA00023049"/>
    </source>
</evidence>
<dbReference type="SUPFAM" id="SSF55486">
    <property type="entry name" value="Metalloproteases ('zincins'), catalytic domain"/>
    <property type="match status" value="1"/>
</dbReference>
<evidence type="ECO:0000259" key="12">
    <source>
        <dbReference type="Pfam" id="PF11838"/>
    </source>
</evidence>
<evidence type="ECO:0000256" key="8">
    <source>
        <dbReference type="PIRSR" id="PIRSR634016-3"/>
    </source>
</evidence>
<dbReference type="InterPro" id="IPR050344">
    <property type="entry name" value="Peptidase_M1_aminopeptidases"/>
</dbReference>
<dbReference type="MEROPS" id="M01.017"/>
<dbReference type="Pfam" id="PF17900">
    <property type="entry name" value="Peptidase_M1_N"/>
    <property type="match status" value="1"/>
</dbReference>
<feature type="active site" description="Proton acceptor" evidence="7">
    <location>
        <position position="305"/>
    </location>
</feature>
<dbReference type="PANTHER" id="PTHR11533:SF299">
    <property type="entry name" value="AMINOPEPTIDASE"/>
    <property type="match status" value="1"/>
</dbReference>
<evidence type="ECO:0000256" key="2">
    <source>
        <dbReference type="ARBA" id="ARBA00022670"/>
    </source>
</evidence>
<dbReference type="InterPro" id="IPR042097">
    <property type="entry name" value="Aminopeptidase_N-like_N_sf"/>
</dbReference>
<dbReference type="HOGENOM" id="CLU_003705_3_0_1"/>
<dbReference type="OrthoDB" id="10031169at2759"/>
<proteinExistence type="inferred from homology"/>
<feature type="binding site" evidence="8">
    <location>
        <position position="308"/>
    </location>
    <ligand>
        <name>Zn(2+)</name>
        <dbReference type="ChEBI" id="CHEBI:29105"/>
        <note>catalytic</note>
    </ligand>
</feature>
<feature type="site" description="Transition state stabilizer" evidence="9">
    <location>
        <position position="391"/>
    </location>
</feature>
<dbReference type="Proteomes" id="UP000000591">
    <property type="component" value="Chromosome V"/>
</dbReference>
<dbReference type="STRING" id="284811.Q755U2"/>
<dbReference type="GeneID" id="4621500"/>
<keyword evidence="5 8" id="KW-0862">Zinc</keyword>
<dbReference type="CDD" id="cd09601">
    <property type="entry name" value="M1_APN-Q_like"/>
    <property type="match status" value="1"/>
</dbReference>
<evidence type="ECO:0000256" key="7">
    <source>
        <dbReference type="PIRSR" id="PIRSR634016-1"/>
    </source>
</evidence>
<dbReference type="OMA" id="DMAMENF"/>
<comment type="cofactor">
    <cofactor evidence="8 10">
        <name>Zn(2+)</name>
        <dbReference type="ChEBI" id="CHEBI:29105"/>
    </cofactor>
    <text evidence="8 10">Binds 1 zinc ion per subunit.</text>
</comment>
<dbReference type="Gene3D" id="2.60.40.1730">
    <property type="entry name" value="tricorn interacting facor f3 domain"/>
    <property type="match status" value="1"/>
</dbReference>
<dbReference type="KEGG" id="ago:AGOS_AER426C"/>
<dbReference type="InterPro" id="IPR014782">
    <property type="entry name" value="Peptidase_M1_dom"/>
</dbReference>
<feature type="binding site" evidence="8">
    <location>
        <position position="304"/>
    </location>
    <ligand>
        <name>Zn(2+)</name>
        <dbReference type="ChEBI" id="CHEBI:29105"/>
        <note>catalytic</note>
    </ligand>
</feature>
<accession>Q755U2</accession>
<dbReference type="GO" id="GO:0008270">
    <property type="term" value="F:zinc ion binding"/>
    <property type="evidence" value="ECO:0007669"/>
    <property type="project" value="UniProtKB-UniRule"/>
</dbReference>
<evidence type="ECO:0000256" key="10">
    <source>
        <dbReference type="RuleBase" id="RU364040"/>
    </source>
</evidence>
<dbReference type="PRINTS" id="PR00756">
    <property type="entry name" value="ALADIPTASE"/>
</dbReference>
<feature type="domain" description="Aminopeptidase N-like N-terminal" evidence="13">
    <location>
        <begin position="9"/>
        <end position="191"/>
    </location>
</feature>
<dbReference type="Pfam" id="PF11838">
    <property type="entry name" value="ERAP1_C"/>
    <property type="match status" value="1"/>
</dbReference>